<gene>
    <name evidence="2" type="ORF">P4O66_005872</name>
</gene>
<reference evidence="2" key="1">
    <citation type="submission" date="2023-03" db="EMBL/GenBank/DDBJ databases">
        <title>Electrophorus voltai genome.</title>
        <authorList>
            <person name="Bian C."/>
        </authorList>
    </citation>
    <scope>NUCLEOTIDE SEQUENCE</scope>
    <source>
        <strain evidence="2">CB-2022</strain>
        <tissue evidence="2">Muscle</tissue>
    </source>
</reference>
<dbReference type="AlphaFoldDB" id="A0AAD8ZNG7"/>
<dbReference type="EMBL" id="JAROKS010000010">
    <property type="protein sequence ID" value="KAK1800660.1"/>
    <property type="molecule type" value="Genomic_DNA"/>
</dbReference>
<dbReference type="Proteomes" id="UP001239994">
    <property type="component" value="Unassembled WGS sequence"/>
</dbReference>
<comment type="caution">
    <text evidence="2">The sequence shown here is derived from an EMBL/GenBank/DDBJ whole genome shotgun (WGS) entry which is preliminary data.</text>
</comment>
<evidence type="ECO:0000313" key="3">
    <source>
        <dbReference type="Proteomes" id="UP001239994"/>
    </source>
</evidence>
<feature type="region of interest" description="Disordered" evidence="1">
    <location>
        <begin position="61"/>
        <end position="90"/>
    </location>
</feature>
<protein>
    <submittedName>
        <fullName evidence="2">Uncharacterized protein</fullName>
    </submittedName>
</protein>
<keyword evidence="3" id="KW-1185">Reference proteome</keyword>
<proteinExistence type="predicted"/>
<evidence type="ECO:0000256" key="1">
    <source>
        <dbReference type="SAM" id="MobiDB-lite"/>
    </source>
</evidence>
<evidence type="ECO:0000313" key="2">
    <source>
        <dbReference type="EMBL" id="KAK1800660.1"/>
    </source>
</evidence>
<accession>A0AAD8ZNG7</accession>
<organism evidence="2 3">
    <name type="scientific">Electrophorus voltai</name>
    <dbReference type="NCBI Taxonomy" id="2609070"/>
    <lineage>
        <taxon>Eukaryota</taxon>
        <taxon>Metazoa</taxon>
        <taxon>Chordata</taxon>
        <taxon>Craniata</taxon>
        <taxon>Vertebrata</taxon>
        <taxon>Euteleostomi</taxon>
        <taxon>Actinopterygii</taxon>
        <taxon>Neopterygii</taxon>
        <taxon>Teleostei</taxon>
        <taxon>Ostariophysi</taxon>
        <taxon>Gymnotiformes</taxon>
        <taxon>Gymnotoidei</taxon>
        <taxon>Gymnotidae</taxon>
        <taxon>Electrophorus</taxon>
    </lineage>
</organism>
<sequence>MDVAVPSDGTIRTKEHEKPKKYEELRDELEKMWKVKATVVSMWGSLVNWVIDMFVPAKPQSTKLDEPLGGPTSPCRPPEKFKGGPPSQEVPDIEPMVLTGGLRKALVVALPQVVLRHLREWVNKKAEDRAVRVAEFSGVIHVSVRARKCWKWRDANAEMKSAFWTTDWQFQSPPATTICDGVKRCESVWVESSQKSSLKISVLKTLTYHLRALEFIITPPNNGHLLLKCVPSSPVLTFIQVSYLVDSTFRSMMGVNFAASQIFSITTQSLVLGLERNCELNVSSSLKV</sequence>
<name>A0AAD8ZNG7_9TELE</name>